<gene>
    <name evidence="1" type="ORF">EYF80_034098</name>
</gene>
<dbReference type="AlphaFoldDB" id="A0A4Z2GSA9"/>
<sequence length="86" mass="8902">MNGRLANGGSCLGNYVPELQVASGELENTARLGRVCHQNPDANSRTFRAGFHRHPFPPLDLPGGSGPAPLYLPGGSGPAPLCSHLG</sequence>
<reference evidence="1 2" key="1">
    <citation type="submission" date="2019-03" db="EMBL/GenBank/DDBJ databases">
        <title>First draft genome of Liparis tanakae, snailfish: a comprehensive survey of snailfish specific genes.</title>
        <authorList>
            <person name="Kim W."/>
            <person name="Song I."/>
            <person name="Jeong J.-H."/>
            <person name="Kim D."/>
            <person name="Kim S."/>
            <person name="Ryu S."/>
            <person name="Song J.Y."/>
            <person name="Lee S.K."/>
        </authorList>
    </citation>
    <scope>NUCLEOTIDE SEQUENCE [LARGE SCALE GENOMIC DNA]</scope>
    <source>
        <tissue evidence="1">Muscle</tissue>
    </source>
</reference>
<name>A0A4Z2GSA9_9TELE</name>
<keyword evidence="2" id="KW-1185">Reference proteome</keyword>
<evidence type="ECO:0000313" key="1">
    <source>
        <dbReference type="EMBL" id="TNN55663.1"/>
    </source>
</evidence>
<protein>
    <submittedName>
        <fullName evidence="1">Uncharacterized protein</fullName>
    </submittedName>
</protein>
<dbReference type="EMBL" id="SRLO01000449">
    <property type="protein sequence ID" value="TNN55663.1"/>
    <property type="molecule type" value="Genomic_DNA"/>
</dbReference>
<accession>A0A4Z2GSA9</accession>
<dbReference type="Proteomes" id="UP000314294">
    <property type="component" value="Unassembled WGS sequence"/>
</dbReference>
<evidence type="ECO:0000313" key="2">
    <source>
        <dbReference type="Proteomes" id="UP000314294"/>
    </source>
</evidence>
<comment type="caution">
    <text evidence="1">The sequence shown here is derived from an EMBL/GenBank/DDBJ whole genome shotgun (WGS) entry which is preliminary data.</text>
</comment>
<proteinExistence type="predicted"/>
<organism evidence="1 2">
    <name type="scientific">Liparis tanakae</name>
    <name type="common">Tanaka's snailfish</name>
    <dbReference type="NCBI Taxonomy" id="230148"/>
    <lineage>
        <taxon>Eukaryota</taxon>
        <taxon>Metazoa</taxon>
        <taxon>Chordata</taxon>
        <taxon>Craniata</taxon>
        <taxon>Vertebrata</taxon>
        <taxon>Euteleostomi</taxon>
        <taxon>Actinopterygii</taxon>
        <taxon>Neopterygii</taxon>
        <taxon>Teleostei</taxon>
        <taxon>Neoteleostei</taxon>
        <taxon>Acanthomorphata</taxon>
        <taxon>Eupercaria</taxon>
        <taxon>Perciformes</taxon>
        <taxon>Cottioidei</taxon>
        <taxon>Cottales</taxon>
        <taxon>Liparidae</taxon>
        <taxon>Liparis</taxon>
    </lineage>
</organism>